<evidence type="ECO:0000256" key="5">
    <source>
        <dbReference type="ARBA" id="ARBA00022777"/>
    </source>
</evidence>
<dbReference type="PANTHER" id="PTHR43289:SF6">
    <property type="entry name" value="SERINE_THREONINE-PROTEIN KINASE NEKL-3"/>
    <property type="match status" value="1"/>
</dbReference>
<dbReference type="PANTHER" id="PTHR43289">
    <property type="entry name" value="MITOGEN-ACTIVATED PROTEIN KINASE KINASE KINASE 20-RELATED"/>
    <property type="match status" value="1"/>
</dbReference>
<keyword evidence="3" id="KW-0808">Transferase</keyword>
<dbReference type="EC" id="2.7.11.1" evidence="1"/>
<dbReference type="PROSITE" id="PS50011">
    <property type="entry name" value="PROTEIN_KINASE_DOM"/>
    <property type="match status" value="1"/>
</dbReference>
<keyword evidence="2" id="KW-0723">Serine/threonine-protein kinase</keyword>
<dbReference type="Proteomes" id="UP000184363">
    <property type="component" value="Unassembled WGS sequence"/>
</dbReference>
<feature type="transmembrane region" description="Helical" evidence="7">
    <location>
        <begin position="164"/>
        <end position="182"/>
    </location>
</feature>
<evidence type="ECO:0000259" key="8">
    <source>
        <dbReference type="PROSITE" id="PS50011"/>
    </source>
</evidence>
<organism evidence="9 10">
    <name type="scientific">Pseudonocardia thermophila</name>
    <dbReference type="NCBI Taxonomy" id="1848"/>
    <lineage>
        <taxon>Bacteria</taxon>
        <taxon>Bacillati</taxon>
        <taxon>Actinomycetota</taxon>
        <taxon>Actinomycetes</taxon>
        <taxon>Pseudonocardiales</taxon>
        <taxon>Pseudonocardiaceae</taxon>
        <taxon>Pseudonocardia</taxon>
    </lineage>
</organism>
<protein>
    <recommendedName>
        <fullName evidence="1">non-specific serine/threonine protein kinase</fullName>
        <ecNumber evidence="1">2.7.11.1</ecNumber>
    </recommendedName>
</protein>
<evidence type="ECO:0000256" key="4">
    <source>
        <dbReference type="ARBA" id="ARBA00022741"/>
    </source>
</evidence>
<evidence type="ECO:0000313" key="9">
    <source>
        <dbReference type="EMBL" id="SHK79132.1"/>
    </source>
</evidence>
<keyword evidence="7" id="KW-0812">Transmembrane</keyword>
<dbReference type="Gene3D" id="1.10.510.10">
    <property type="entry name" value="Transferase(Phosphotransferase) domain 1"/>
    <property type="match status" value="1"/>
</dbReference>
<dbReference type="AlphaFoldDB" id="A0A1M6VCB5"/>
<dbReference type="SUPFAM" id="SSF56112">
    <property type="entry name" value="Protein kinase-like (PK-like)"/>
    <property type="match status" value="1"/>
</dbReference>
<sequence length="493" mass="50998">MERSTTRRTHDADLARYLAVHGPLDVGTAAEILGQAAATLDAAHAARVVHGRLSPGAILLNLAEGTVGVREPGGSPEPDPVFVAPEVRRGADPTAAADVYAIGALLHVCLTGQPPRADEVPAVADKALRADPAQRPPSCEAVLARLRRPIPAAEEEPLRRFPRVAAGALLVVVVLVAGMVALPDRRADEAEAAAQADLVATIGLPGCRTAPGVELGGPDGLVAAVDCAPDGPGVTTIGYRRYADAGALGAAYRSRVAVLAPVADTPCGADPPPQRAQTPWEVHGTYLGSVLCDRRSGPPTTIWTIDGLRLLGTATGPDAAELERWRVGHLMERPWISAIVGAANAAADPPFPDRAEAALLADVPDASRIDCSRLDRQFVVANVGDPDGIAAIACGPAPGARAIFWFRFADPRRFAAYRGAGPGDAADCRSEPAGFSGSARYTRPDGTAGVLGCVQEDDRAALVWTEEGRCTVGLAFGGAPAALLDWWRSAAGP</sequence>
<dbReference type="OrthoDB" id="3586034at2"/>
<keyword evidence="5" id="KW-0418">Kinase</keyword>
<evidence type="ECO:0000256" key="2">
    <source>
        <dbReference type="ARBA" id="ARBA00022527"/>
    </source>
</evidence>
<dbReference type="STRING" id="1848.SAMN05443637_11244"/>
<dbReference type="GO" id="GO:0005524">
    <property type="term" value="F:ATP binding"/>
    <property type="evidence" value="ECO:0007669"/>
    <property type="project" value="UniProtKB-KW"/>
</dbReference>
<reference evidence="9 10" key="1">
    <citation type="submission" date="2016-11" db="EMBL/GenBank/DDBJ databases">
        <authorList>
            <person name="Jaros S."/>
            <person name="Januszkiewicz K."/>
            <person name="Wedrychowicz H."/>
        </authorList>
    </citation>
    <scope>NUCLEOTIDE SEQUENCE [LARGE SCALE GENOMIC DNA]</scope>
    <source>
        <strain evidence="9 10">DSM 43832</strain>
    </source>
</reference>
<accession>A0A1M6VCB5</accession>
<dbReference type="InterPro" id="IPR011009">
    <property type="entry name" value="Kinase-like_dom_sf"/>
</dbReference>
<evidence type="ECO:0000256" key="7">
    <source>
        <dbReference type="SAM" id="Phobius"/>
    </source>
</evidence>
<keyword evidence="6" id="KW-0067">ATP-binding</keyword>
<keyword evidence="7" id="KW-1133">Transmembrane helix</keyword>
<evidence type="ECO:0000256" key="1">
    <source>
        <dbReference type="ARBA" id="ARBA00012513"/>
    </source>
</evidence>
<name>A0A1M6VCB5_PSETH</name>
<dbReference type="InterPro" id="IPR000719">
    <property type="entry name" value="Prot_kinase_dom"/>
</dbReference>
<gene>
    <name evidence="9" type="ORF">SAMN05443637_11244</name>
</gene>
<keyword evidence="4" id="KW-0547">Nucleotide-binding</keyword>
<evidence type="ECO:0000256" key="3">
    <source>
        <dbReference type="ARBA" id="ARBA00022679"/>
    </source>
</evidence>
<evidence type="ECO:0000256" key="6">
    <source>
        <dbReference type="ARBA" id="ARBA00022840"/>
    </source>
</evidence>
<evidence type="ECO:0000313" key="10">
    <source>
        <dbReference type="Proteomes" id="UP000184363"/>
    </source>
</evidence>
<feature type="domain" description="Protein kinase" evidence="8">
    <location>
        <begin position="1"/>
        <end position="198"/>
    </location>
</feature>
<keyword evidence="7" id="KW-0472">Membrane</keyword>
<dbReference type="RefSeq" id="WP_073457951.1">
    <property type="nucleotide sequence ID" value="NZ_FRAP01000012.1"/>
</dbReference>
<dbReference type="EMBL" id="FRAP01000012">
    <property type="protein sequence ID" value="SHK79132.1"/>
    <property type="molecule type" value="Genomic_DNA"/>
</dbReference>
<dbReference type="GO" id="GO:0004674">
    <property type="term" value="F:protein serine/threonine kinase activity"/>
    <property type="evidence" value="ECO:0007669"/>
    <property type="project" value="UniProtKB-KW"/>
</dbReference>
<keyword evidence="10" id="KW-1185">Reference proteome</keyword>
<proteinExistence type="predicted"/>